<accession>A0A369B210</accession>
<dbReference type="GO" id="GO:0005975">
    <property type="term" value="P:carbohydrate metabolic process"/>
    <property type="evidence" value="ECO:0007669"/>
    <property type="project" value="InterPro"/>
</dbReference>
<dbReference type="Pfam" id="PF00933">
    <property type="entry name" value="Glyco_hydro_3"/>
    <property type="match status" value="1"/>
</dbReference>
<dbReference type="GeneID" id="63145022"/>
<proteinExistence type="inferred from homology"/>
<keyword evidence="2" id="KW-0378">Hydrolase</keyword>
<sequence>MFFSKKNAVIAFIILITAIGVAISLLFSESPADIKKIPANKEKKETTEVSKEAEVKTSEDQLKELIKNMSLDQKIGQLFLARVPETNQIEDLKTYHLGGYLLFGRDMENETADSLKSKIASYQEATDFPLLIASDEEGGTVTRISQNTDIVAEKFKSPQELYKSGGIEAIKKDIDHKSSLFKVFGIHTGLYPVADVSTNPDSFIYDRTIGLDTDGTSDYISEVVKELHKNQIGSTLKHFPGSGDNSDSHTEIVRDKRSLDEIMTQSIPPFKAGIDAGADSILVSHNIVEQIDKNVPASISPNVHELIRKDLGFEGVVMTDDMDMNGLSDFISQEEAALAALKAGNDLILSSTYKTQIPVIKSAIQSGDYKEEDLDQSVLRVLTWKHELGLISLD</sequence>
<dbReference type="GO" id="GO:0004553">
    <property type="term" value="F:hydrolase activity, hydrolyzing O-glycosyl compounds"/>
    <property type="evidence" value="ECO:0007669"/>
    <property type="project" value="InterPro"/>
</dbReference>
<dbReference type="EMBL" id="NGJX01000002">
    <property type="protein sequence ID" value="RSU04417.1"/>
    <property type="molecule type" value="Genomic_DNA"/>
</dbReference>
<dbReference type="OrthoDB" id="9805821at2"/>
<evidence type="ECO:0000259" key="4">
    <source>
        <dbReference type="Pfam" id="PF00933"/>
    </source>
</evidence>
<protein>
    <submittedName>
        <fullName evidence="5">Beta-hexosaminidase</fullName>
    </submittedName>
</protein>
<gene>
    <name evidence="5" type="ORF">CBF32_03295</name>
</gene>
<dbReference type="GO" id="GO:0009254">
    <property type="term" value="P:peptidoglycan turnover"/>
    <property type="evidence" value="ECO:0007669"/>
    <property type="project" value="TreeGrafter"/>
</dbReference>
<dbReference type="SUPFAM" id="SSF51445">
    <property type="entry name" value="(Trans)glycosidases"/>
    <property type="match status" value="1"/>
</dbReference>
<name>A0A369B210_9ENTE</name>
<keyword evidence="3" id="KW-0326">Glycosidase</keyword>
<dbReference type="PROSITE" id="PS00775">
    <property type="entry name" value="GLYCOSYL_HYDROL_F3"/>
    <property type="match status" value="1"/>
</dbReference>
<evidence type="ECO:0000313" key="6">
    <source>
        <dbReference type="Proteomes" id="UP000288197"/>
    </source>
</evidence>
<dbReference type="InterPro" id="IPR036962">
    <property type="entry name" value="Glyco_hydro_3_N_sf"/>
</dbReference>
<evidence type="ECO:0000256" key="3">
    <source>
        <dbReference type="ARBA" id="ARBA00023295"/>
    </source>
</evidence>
<keyword evidence="6" id="KW-1185">Reference proteome</keyword>
<dbReference type="Gene3D" id="3.20.20.300">
    <property type="entry name" value="Glycoside hydrolase, family 3, N-terminal domain"/>
    <property type="match status" value="1"/>
</dbReference>
<dbReference type="AlphaFoldDB" id="A0A369B210"/>
<dbReference type="InterPro" id="IPR019800">
    <property type="entry name" value="Glyco_hydro_3_AS"/>
</dbReference>
<evidence type="ECO:0000256" key="1">
    <source>
        <dbReference type="ARBA" id="ARBA00005336"/>
    </source>
</evidence>
<organism evidence="5 6">
    <name type="scientific">Vagococcus fluvialis</name>
    <dbReference type="NCBI Taxonomy" id="2738"/>
    <lineage>
        <taxon>Bacteria</taxon>
        <taxon>Bacillati</taxon>
        <taxon>Bacillota</taxon>
        <taxon>Bacilli</taxon>
        <taxon>Lactobacillales</taxon>
        <taxon>Enterococcaceae</taxon>
        <taxon>Vagococcus</taxon>
    </lineage>
</organism>
<dbReference type="RefSeq" id="WP_114288391.1">
    <property type="nucleotide sequence ID" value="NZ_CP081461.1"/>
</dbReference>
<dbReference type="Proteomes" id="UP000288197">
    <property type="component" value="Unassembled WGS sequence"/>
</dbReference>
<evidence type="ECO:0000256" key="2">
    <source>
        <dbReference type="ARBA" id="ARBA00022801"/>
    </source>
</evidence>
<comment type="similarity">
    <text evidence="1">Belongs to the glycosyl hydrolase 3 family.</text>
</comment>
<dbReference type="InterPro" id="IPR050226">
    <property type="entry name" value="NagZ_Beta-hexosaminidase"/>
</dbReference>
<dbReference type="InterPro" id="IPR001764">
    <property type="entry name" value="Glyco_hydro_3_N"/>
</dbReference>
<dbReference type="PANTHER" id="PTHR30480">
    <property type="entry name" value="BETA-HEXOSAMINIDASE-RELATED"/>
    <property type="match status" value="1"/>
</dbReference>
<evidence type="ECO:0000313" key="5">
    <source>
        <dbReference type="EMBL" id="RSU04417.1"/>
    </source>
</evidence>
<feature type="domain" description="Glycoside hydrolase family 3 N-terminal" evidence="4">
    <location>
        <begin position="71"/>
        <end position="383"/>
    </location>
</feature>
<dbReference type="PANTHER" id="PTHR30480:SF16">
    <property type="entry name" value="GLYCOSIDE HYDROLASE FAMILY 3 DOMAIN PROTEIN"/>
    <property type="match status" value="1"/>
</dbReference>
<dbReference type="InterPro" id="IPR017853">
    <property type="entry name" value="GH"/>
</dbReference>
<comment type="caution">
    <text evidence="5">The sequence shown here is derived from an EMBL/GenBank/DDBJ whole genome shotgun (WGS) entry which is preliminary data.</text>
</comment>
<reference evidence="5 6" key="1">
    <citation type="submission" date="2017-05" db="EMBL/GenBank/DDBJ databases">
        <title>Vagococcus spp. assemblies.</title>
        <authorList>
            <person name="Gulvik C.A."/>
        </authorList>
    </citation>
    <scope>NUCLEOTIDE SEQUENCE [LARGE SCALE GENOMIC DNA]</scope>
    <source>
        <strain evidence="5 6">NCFB 2497</strain>
    </source>
</reference>